<reference evidence="2 3" key="1">
    <citation type="journal article" date="2016" name="Nat. Commun.">
        <title>Thousands of microbial genomes shed light on interconnected biogeochemical processes in an aquifer system.</title>
        <authorList>
            <person name="Anantharaman K."/>
            <person name="Brown C.T."/>
            <person name="Hug L.A."/>
            <person name="Sharon I."/>
            <person name="Castelle C.J."/>
            <person name="Probst A.J."/>
            <person name="Thomas B.C."/>
            <person name="Singh A."/>
            <person name="Wilkins M.J."/>
            <person name="Karaoz U."/>
            <person name="Brodie E.L."/>
            <person name="Williams K.H."/>
            <person name="Hubbard S.S."/>
            <person name="Banfield J.F."/>
        </authorList>
    </citation>
    <scope>NUCLEOTIDE SEQUENCE [LARGE SCALE GENOMIC DNA]</scope>
</reference>
<dbReference type="AlphaFoldDB" id="A0A1F4T6T3"/>
<dbReference type="Proteomes" id="UP000178602">
    <property type="component" value="Unassembled WGS sequence"/>
</dbReference>
<dbReference type="EMBL" id="MEUG01000001">
    <property type="protein sequence ID" value="OGC28280.1"/>
    <property type="molecule type" value="Genomic_DNA"/>
</dbReference>
<name>A0A1F4T6T3_UNCSA</name>
<evidence type="ECO:0000313" key="3">
    <source>
        <dbReference type="Proteomes" id="UP000178602"/>
    </source>
</evidence>
<feature type="region of interest" description="Disordered" evidence="1">
    <location>
        <begin position="48"/>
        <end position="70"/>
    </location>
</feature>
<accession>A0A1F4T6T3</accession>
<evidence type="ECO:0000256" key="1">
    <source>
        <dbReference type="SAM" id="MobiDB-lite"/>
    </source>
</evidence>
<organism evidence="2 3">
    <name type="scientific">candidate division WOR-1 bacterium RIFOXYC12_FULL_54_18</name>
    <dbReference type="NCBI Taxonomy" id="1802584"/>
    <lineage>
        <taxon>Bacteria</taxon>
        <taxon>Bacillati</taxon>
        <taxon>Saganbacteria</taxon>
    </lineage>
</organism>
<sequence>MKRKQKLSWVVAIFLIGLFVIPAEARLFSIVTNSVNLVPGTPANGGKAAFSDSSTPFTESRDITAGSITPGGPYTVANDANAGSATLRLTASDAGAPGGAKDRTISLSAGYTAMGEPVDITVNTWLQTIIDTPPPPSGLASQIGFTLAIKPIITATLEVKAEAPFTGNYAPSYYGATGYHYEVRLAGQVPIVAQGDVSGAPGKVTFQLNPENFLAGQNYVLKAYAYNAQTKEKGGTFDARWSADILFSTVTAVGGGPITIVYNLTKPIGKSGINTISLPFDFASGVTDDTAASVTTVDSLIKSINAAYVAVNPANTDAVTVFGWYDETTQTHVGLTGIVYNAGNIDSSSKYTGAANVAAITGAALVKGRSYQVTVKYDNVLTYRLTGTVK</sequence>
<comment type="caution">
    <text evidence="2">The sequence shown here is derived from an EMBL/GenBank/DDBJ whole genome shotgun (WGS) entry which is preliminary data.</text>
</comment>
<protein>
    <submittedName>
        <fullName evidence="2">Uncharacterized protein</fullName>
    </submittedName>
</protein>
<proteinExistence type="predicted"/>
<evidence type="ECO:0000313" key="2">
    <source>
        <dbReference type="EMBL" id="OGC28280.1"/>
    </source>
</evidence>
<gene>
    <name evidence="2" type="ORF">A3K49_04785</name>
</gene>